<comment type="caution">
    <text evidence="1">The sequence shown here is derived from an EMBL/GenBank/DDBJ whole genome shotgun (WGS) entry which is preliminary data.</text>
</comment>
<proteinExistence type="predicted"/>
<organism evidence="1 2">
    <name type="scientific">Rotaria magnacalcarata</name>
    <dbReference type="NCBI Taxonomy" id="392030"/>
    <lineage>
        <taxon>Eukaryota</taxon>
        <taxon>Metazoa</taxon>
        <taxon>Spiralia</taxon>
        <taxon>Gnathifera</taxon>
        <taxon>Rotifera</taxon>
        <taxon>Eurotatoria</taxon>
        <taxon>Bdelloidea</taxon>
        <taxon>Philodinida</taxon>
        <taxon>Philodinidae</taxon>
        <taxon>Rotaria</taxon>
    </lineage>
</organism>
<name>A0A816QUH9_9BILA</name>
<evidence type="ECO:0000313" key="1">
    <source>
        <dbReference type="EMBL" id="CAF2063530.1"/>
    </source>
</evidence>
<dbReference type="EMBL" id="CAJNRG010004133">
    <property type="protein sequence ID" value="CAF2063530.1"/>
    <property type="molecule type" value="Genomic_DNA"/>
</dbReference>
<dbReference type="InterPro" id="IPR032675">
    <property type="entry name" value="LRR_dom_sf"/>
</dbReference>
<accession>A0A816QUH9</accession>
<dbReference type="Proteomes" id="UP000663887">
    <property type="component" value="Unassembled WGS sequence"/>
</dbReference>
<evidence type="ECO:0000313" key="2">
    <source>
        <dbReference type="Proteomes" id="UP000663887"/>
    </source>
</evidence>
<dbReference type="AlphaFoldDB" id="A0A816QUH9"/>
<dbReference type="Gene3D" id="3.80.10.10">
    <property type="entry name" value="Ribonuclease Inhibitor"/>
    <property type="match status" value="1"/>
</dbReference>
<gene>
    <name evidence="1" type="ORF">XDN619_LOCUS11025</name>
</gene>
<protein>
    <submittedName>
        <fullName evidence="1">Uncharacterized protein</fullName>
    </submittedName>
</protein>
<dbReference type="SUPFAM" id="SSF52047">
    <property type="entry name" value="RNI-like"/>
    <property type="match status" value="1"/>
</dbReference>
<sequence length="350" mass="40717">MTAVYQMLLNFKPLKYLKCSLSDPTFYDTFYNLIPSISNQEPSNLEYLVVNHLSGTNEILSIIQYTPKLRHLYLNSLDEPNIPLKNRSSAISKLPQLTKLIIENSKLTVEDLGFILNAFDCRLKILNMKTYSYSSFRIDEQWKKLMNTTLSDLDIFRIYFSNLGWSDLLNDEEYDEAEAENKCRAQSSIDFVWNPFWYDHGWTVQIYVSATLAQSLFLRSKSFDAVDNRQAENQLQKSIHFNNHQHHLNYHFLSSSYGLILDGNLQKIGKNYFSNLKVNISYLPIKQLIIDRSNLFILDLLVILKNLPHVTFLSIGSESILEIKDEKNEEANGENRFDHIDQLEINANMS</sequence>
<reference evidence="1" key="1">
    <citation type="submission" date="2021-02" db="EMBL/GenBank/DDBJ databases">
        <authorList>
            <person name="Nowell W R."/>
        </authorList>
    </citation>
    <scope>NUCLEOTIDE SEQUENCE</scope>
</reference>